<evidence type="ECO:0000256" key="10">
    <source>
        <dbReference type="ARBA" id="ARBA00022516"/>
    </source>
</evidence>
<evidence type="ECO:0000256" key="8">
    <source>
        <dbReference type="ARBA" id="ARBA00017409"/>
    </source>
</evidence>
<keyword evidence="19" id="KW-0443">Lipid metabolism</keyword>
<evidence type="ECO:0000256" key="30">
    <source>
        <dbReference type="SAM" id="Phobius"/>
    </source>
</evidence>
<comment type="similarity">
    <text evidence="5 27">Belongs to the cytochrome P450 family.</text>
</comment>
<protein>
    <recommendedName>
        <fullName evidence="8">Prostacyclin synthase</fullName>
        <ecNumber evidence="7">4.2.1.152</ecNumber>
        <ecNumber evidence="6">5.3.99.4</ecNumber>
    </recommendedName>
    <alternativeName>
        <fullName evidence="25">Hydroperoxy icosatetraenoate dehydratase</fullName>
    </alternativeName>
    <alternativeName>
        <fullName evidence="24">Prostaglandin I2 synthase</fullName>
    </alternativeName>
</protein>
<keyword evidence="32" id="KW-1185">Reference proteome</keyword>
<evidence type="ECO:0000256" key="23">
    <source>
        <dbReference type="ARBA" id="ARBA00023239"/>
    </source>
</evidence>
<evidence type="ECO:0000256" key="4">
    <source>
        <dbReference type="ARBA" id="ARBA00004389"/>
    </source>
</evidence>
<evidence type="ECO:0000313" key="32">
    <source>
        <dbReference type="Proteomes" id="UP000472277"/>
    </source>
</evidence>
<evidence type="ECO:0000256" key="27">
    <source>
        <dbReference type="PIRNR" id="PIRNR000047"/>
    </source>
</evidence>
<dbReference type="Gene3D" id="1.10.630.10">
    <property type="entry name" value="Cytochrome P450"/>
    <property type="match status" value="1"/>
</dbReference>
<keyword evidence="12 27" id="KW-0349">Heme</keyword>
<keyword evidence="14 27" id="KW-0479">Metal-binding</keyword>
<evidence type="ECO:0000256" key="7">
    <source>
        <dbReference type="ARBA" id="ARBA00013084"/>
    </source>
</evidence>
<gene>
    <name evidence="31" type="primary">PTGIS</name>
</gene>
<dbReference type="GO" id="GO:0005506">
    <property type="term" value="F:iron ion binding"/>
    <property type="evidence" value="ECO:0007669"/>
    <property type="project" value="InterPro"/>
</dbReference>
<evidence type="ECO:0000256" key="22">
    <source>
        <dbReference type="ARBA" id="ARBA00023235"/>
    </source>
</evidence>
<dbReference type="InterPro" id="IPR002403">
    <property type="entry name" value="Cyt_P450_E_grp-IV"/>
</dbReference>
<evidence type="ECO:0000256" key="9">
    <source>
        <dbReference type="ARBA" id="ARBA00022501"/>
    </source>
</evidence>
<dbReference type="PRINTS" id="PR00465">
    <property type="entry name" value="EP450IV"/>
</dbReference>
<dbReference type="PIRSF" id="PIRSF000047">
    <property type="entry name" value="Cytochrome_CYPVIIA1"/>
    <property type="match status" value="1"/>
</dbReference>
<dbReference type="GO" id="GO:0106256">
    <property type="term" value="F:hydroperoxy icosatetraenoate dehydratase activity"/>
    <property type="evidence" value="ECO:0007669"/>
    <property type="project" value="UniProtKB-EC"/>
</dbReference>
<evidence type="ECO:0000256" key="11">
    <source>
        <dbReference type="ARBA" id="ARBA00022585"/>
    </source>
</evidence>
<evidence type="ECO:0000256" key="3">
    <source>
        <dbReference type="ARBA" id="ARBA00001971"/>
    </source>
</evidence>
<dbReference type="GO" id="GO:0005789">
    <property type="term" value="C:endoplasmic reticulum membrane"/>
    <property type="evidence" value="ECO:0007669"/>
    <property type="project" value="UniProtKB-SubCell"/>
</dbReference>
<feature type="binding site" evidence="29">
    <location>
        <position position="128"/>
    </location>
    <ligand>
        <name>substrate</name>
    </ligand>
</feature>
<dbReference type="GO" id="GO:0008116">
    <property type="term" value="F:prostaglandin-I synthase activity"/>
    <property type="evidence" value="ECO:0007669"/>
    <property type="project" value="UniProtKB-EC"/>
</dbReference>
<evidence type="ECO:0000256" key="14">
    <source>
        <dbReference type="ARBA" id="ARBA00022723"/>
    </source>
</evidence>
<evidence type="ECO:0000256" key="21">
    <source>
        <dbReference type="ARBA" id="ARBA00023160"/>
    </source>
</evidence>
<keyword evidence="22" id="KW-0413">Isomerase</keyword>
<comment type="subcellular location">
    <subcellularLocation>
        <location evidence="4">Endoplasmic reticulum membrane</location>
        <topology evidence="4">Single-pass membrane protein</topology>
    </subcellularLocation>
</comment>
<evidence type="ECO:0000256" key="25">
    <source>
        <dbReference type="ARBA" id="ARBA00033404"/>
    </source>
</evidence>
<comment type="cofactor">
    <cofactor evidence="3 27 28">
        <name>heme</name>
        <dbReference type="ChEBI" id="CHEBI:30413"/>
    </cofactor>
</comment>
<dbReference type="EC" id="4.2.1.152" evidence="7"/>
<evidence type="ECO:0000256" key="20">
    <source>
        <dbReference type="ARBA" id="ARBA00023136"/>
    </source>
</evidence>
<dbReference type="PANTHER" id="PTHR24306">
    <property type="match status" value="1"/>
</dbReference>
<keyword evidence="9" id="KW-0644">Prostaglandin metabolism</keyword>
<evidence type="ECO:0000256" key="26">
    <source>
        <dbReference type="ARBA" id="ARBA00045141"/>
    </source>
</evidence>
<keyword evidence="23" id="KW-0456">Lyase</keyword>
<dbReference type="GO" id="GO:0001516">
    <property type="term" value="P:prostaglandin biosynthetic process"/>
    <property type="evidence" value="ECO:0007669"/>
    <property type="project" value="UniProtKB-KW"/>
</dbReference>
<sequence>MFSLLRTNVQINLPKLRAMIWTILLIVQGILILFILVSKRSRSEKEPPLDKGVIPWLGHALEFGRDAAKFLTRMKVKHGDIFTVRVAGRYVTVLLDPSSYDAVIEDSVSLDFTRYAQVLMDRIFNLRLPHHNPAVEKAMMKQYVSNLIPSTVSLALLCGPAQKQLYMAGYLTHFEGEQKSNRTDPSDVYAEYRKFDNLLTKMARTTLKPEEKRTAQSVRVRLWELLAPAGLGEGSGSSTWLKCYRHLLQEEGADEETQRRALLLQLWATQGNVGPAAFWLLGFLLTNPEAMRAVKKEFSKISEQDSAQCPLLDRLQHTPVFDSALEETLRLSAAPFITREVVQAKTLHMADGQEYKLRSGDRVCLFPFISPQMDPEIHQEPQRFKYDRFLNQEGSVKKDFFKGGRRLKYYTMPWGAGTNGCVGKRFAISSIRQFVYLVLSHLELELCDPEAQMPEVNTSRYGFGMLQPEGDLAIRYKPRRSR</sequence>
<evidence type="ECO:0000256" key="19">
    <source>
        <dbReference type="ARBA" id="ARBA00023098"/>
    </source>
</evidence>
<dbReference type="EC" id="5.3.99.4" evidence="6"/>
<evidence type="ECO:0000256" key="12">
    <source>
        <dbReference type="ARBA" id="ARBA00022617"/>
    </source>
</evidence>
<feature type="transmembrane region" description="Helical" evidence="30">
    <location>
        <begin position="20"/>
        <end position="37"/>
    </location>
</feature>
<reference evidence="31" key="2">
    <citation type="submission" date="2025-09" db="UniProtKB">
        <authorList>
            <consortium name="Ensembl"/>
        </authorList>
    </citation>
    <scope>IDENTIFICATION</scope>
</reference>
<evidence type="ECO:0000256" key="13">
    <source>
        <dbReference type="ARBA" id="ARBA00022692"/>
    </source>
</evidence>
<keyword evidence="15 27" id="KW-0256">Endoplasmic reticulum</keyword>
<evidence type="ECO:0000256" key="6">
    <source>
        <dbReference type="ARBA" id="ARBA00012204"/>
    </source>
</evidence>
<dbReference type="InterPro" id="IPR024204">
    <property type="entry name" value="Cyt_P450_CYP7A1-type"/>
</dbReference>
<evidence type="ECO:0000256" key="29">
    <source>
        <dbReference type="PIRSR" id="PIRSR000047-2"/>
    </source>
</evidence>
<evidence type="ECO:0000256" key="24">
    <source>
        <dbReference type="ARBA" id="ARBA00031205"/>
    </source>
</evidence>
<dbReference type="GO" id="GO:0020037">
    <property type="term" value="F:heme binding"/>
    <property type="evidence" value="ECO:0007669"/>
    <property type="project" value="InterPro"/>
</dbReference>
<evidence type="ECO:0000256" key="2">
    <source>
        <dbReference type="ARBA" id="ARBA00001719"/>
    </source>
</evidence>
<dbReference type="GO" id="GO:0016705">
    <property type="term" value="F:oxidoreductase activity, acting on paired donors, with incorporation or reduction of molecular oxygen"/>
    <property type="evidence" value="ECO:0007669"/>
    <property type="project" value="InterPro"/>
</dbReference>
<comment type="catalytic activity">
    <reaction evidence="2">
        <text>a hydroperoxyeicosatetraenoate = an oxoeicosatetraenoate + H2O</text>
        <dbReference type="Rhea" id="RHEA:55556"/>
        <dbReference type="ChEBI" id="CHEBI:15377"/>
        <dbReference type="ChEBI" id="CHEBI:59720"/>
        <dbReference type="ChEBI" id="CHEBI:131859"/>
        <dbReference type="EC" id="4.2.1.152"/>
    </reaction>
    <physiologicalReaction direction="left-to-right" evidence="2">
        <dbReference type="Rhea" id="RHEA:55557"/>
    </physiologicalReaction>
</comment>
<evidence type="ECO:0000256" key="17">
    <source>
        <dbReference type="ARBA" id="ARBA00022989"/>
    </source>
</evidence>
<evidence type="ECO:0000256" key="16">
    <source>
        <dbReference type="ARBA" id="ARBA00022832"/>
    </source>
</evidence>
<keyword evidence="18 27" id="KW-0408">Iron</keyword>
<accession>A0A674C9T3</accession>
<name>A0A674C9T3_SALTR</name>
<dbReference type="InterPro" id="IPR001128">
    <property type="entry name" value="Cyt_P450"/>
</dbReference>
<evidence type="ECO:0000313" key="31">
    <source>
        <dbReference type="Ensembl" id="ENSSTUP00000080585.1"/>
    </source>
</evidence>
<evidence type="ECO:0000256" key="5">
    <source>
        <dbReference type="ARBA" id="ARBA00010617"/>
    </source>
</evidence>
<keyword evidence="20 27" id="KW-0472">Membrane</keyword>
<proteinExistence type="inferred from homology"/>
<feature type="binding site" evidence="29">
    <location>
        <position position="122"/>
    </location>
    <ligand>
        <name>substrate</name>
    </ligand>
</feature>
<dbReference type="Pfam" id="PF00067">
    <property type="entry name" value="p450"/>
    <property type="match status" value="1"/>
</dbReference>
<dbReference type="SUPFAM" id="SSF48264">
    <property type="entry name" value="Cytochrome P450"/>
    <property type="match status" value="1"/>
</dbReference>
<organism evidence="31 32">
    <name type="scientific">Salmo trutta</name>
    <name type="common">Brown trout</name>
    <dbReference type="NCBI Taxonomy" id="8032"/>
    <lineage>
        <taxon>Eukaryota</taxon>
        <taxon>Metazoa</taxon>
        <taxon>Chordata</taxon>
        <taxon>Craniata</taxon>
        <taxon>Vertebrata</taxon>
        <taxon>Euteleostomi</taxon>
        <taxon>Actinopterygii</taxon>
        <taxon>Neopterygii</taxon>
        <taxon>Teleostei</taxon>
        <taxon>Protacanthopterygii</taxon>
        <taxon>Salmoniformes</taxon>
        <taxon>Salmonidae</taxon>
        <taxon>Salmoninae</taxon>
        <taxon>Salmo</taxon>
    </lineage>
</organism>
<keyword evidence="16" id="KW-0276">Fatty acid metabolism</keyword>
<dbReference type="GO" id="GO:0004497">
    <property type="term" value="F:monooxygenase activity"/>
    <property type="evidence" value="ECO:0007669"/>
    <property type="project" value="InterPro"/>
</dbReference>
<comment type="function">
    <text evidence="26">Catalyzes the biosynthesis and metabolism of eicosanoids. Catalyzes the isomerization of prostaglandin H2 to prostacyclin (= prostaglandin I2), a potent mediator of vasodilation and inhibitor of platelet aggregation. Additionally, displays dehydratase activity, toward hydroperoxyeicosatetraenoates (HPETEs), especially toward (15S)-hydroperoxy-(5Z,8Z,11Z,13E)-eicosatetraenoate (15(S)-HPETE).</text>
</comment>
<dbReference type="PANTHER" id="PTHR24306:SF4">
    <property type="entry name" value="PROSTACYCLIN SYNTHASE"/>
    <property type="match status" value="1"/>
</dbReference>
<keyword evidence="13 30" id="KW-0812">Transmembrane</keyword>
<evidence type="ECO:0000256" key="15">
    <source>
        <dbReference type="ARBA" id="ARBA00022824"/>
    </source>
</evidence>
<feature type="binding site" description="axial binding residue" evidence="28">
    <location>
        <position position="421"/>
    </location>
    <ligand>
        <name>heme</name>
        <dbReference type="ChEBI" id="CHEBI:30413"/>
    </ligand>
    <ligandPart>
        <name>Fe</name>
        <dbReference type="ChEBI" id="CHEBI:18248"/>
    </ligandPart>
</feature>
<dbReference type="InterPro" id="IPR036396">
    <property type="entry name" value="Cyt_P450_sf"/>
</dbReference>
<feature type="binding site" evidence="29">
    <location>
        <position position="362"/>
    </location>
    <ligand>
        <name>substrate</name>
    </ligand>
</feature>
<dbReference type="GeneTree" id="ENSGT00940000153709"/>
<dbReference type="Proteomes" id="UP000472277">
    <property type="component" value="Chromosome 14"/>
</dbReference>
<reference evidence="31" key="1">
    <citation type="submission" date="2025-08" db="UniProtKB">
        <authorList>
            <consortium name="Ensembl"/>
        </authorList>
    </citation>
    <scope>IDENTIFICATION</scope>
</reference>
<feature type="binding site" evidence="29">
    <location>
        <position position="272"/>
    </location>
    <ligand>
        <name>substrate</name>
    </ligand>
</feature>
<dbReference type="Ensembl" id="ENSSTUT00000085799.1">
    <property type="protein sequence ID" value="ENSSTUP00000080585.1"/>
    <property type="gene ID" value="ENSSTUG00000035492.1"/>
</dbReference>
<evidence type="ECO:0000256" key="18">
    <source>
        <dbReference type="ARBA" id="ARBA00023004"/>
    </source>
</evidence>
<comment type="catalytic activity">
    <reaction evidence="1">
        <text>prostaglandin H2 = prostaglandin I2</text>
        <dbReference type="Rhea" id="RHEA:23580"/>
        <dbReference type="ChEBI" id="CHEBI:57403"/>
        <dbReference type="ChEBI" id="CHEBI:57405"/>
        <dbReference type="EC" id="5.3.99.4"/>
    </reaction>
    <physiologicalReaction direction="left-to-right" evidence="1">
        <dbReference type="Rhea" id="RHEA:23581"/>
    </physiologicalReaction>
</comment>
<keyword evidence="11" id="KW-0643">Prostaglandin biosynthesis</keyword>
<keyword evidence="21" id="KW-0275">Fatty acid biosynthesis</keyword>
<keyword evidence="10" id="KW-0444">Lipid biosynthesis</keyword>
<evidence type="ECO:0000256" key="1">
    <source>
        <dbReference type="ARBA" id="ARBA00000463"/>
    </source>
</evidence>
<keyword evidence="17 30" id="KW-1133">Transmembrane helix</keyword>
<evidence type="ECO:0000256" key="28">
    <source>
        <dbReference type="PIRSR" id="PIRSR000047-1"/>
    </source>
</evidence>
<dbReference type="AlphaFoldDB" id="A0A674C9T3"/>